<evidence type="ECO:0000313" key="3">
    <source>
        <dbReference type="Proteomes" id="UP000782705"/>
    </source>
</evidence>
<dbReference type="SUPFAM" id="SSF89360">
    <property type="entry name" value="HesB-like domain"/>
    <property type="match status" value="1"/>
</dbReference>
<comment type="similarity">
    <text evidence="1">Belongs to the HesB/IscA family.</text>
</comment>
<dbReference type="PIRSF" id="PIRSF034852">
    <property type="entry name" value="UCP034852"/>
    <property type="match status" value="1"/>
</dbReference>
<proteinExistence type="inferred from homology"/>
<gene>
    <name evidence="2" type="ORF">BAU17_11000</name>
</gene>
<dbReference type="Proteomes" id="UP000782705">
    <property type="component" value="Unassembled WGS sequence"/>
</dbReference>
<keyword evidence="3" id="KW-1185">Reference proteome</keyword>
<evidence type="ECO:0000313" key="2">
    <source>
        <dbReference type="EMBL" id="KAF1306205.1"/>
    </source>
</evidence>
<dbReference type="EMBL" id="MAEL01000002">
    <property type="protein sequence ID" value="KAF1306205.1"/>
    <property type="molecule type" value="Genomic_DNA"/>
</dbReference>
<comment type="caution">
    <text evidence="2">The sequence shown here is derived from an EMBL/GenBank/DDBJ whole genome shotgun (WGS) entry which is preliminary data.</text>
</comment>
<evidence type="ECO:0000256" key="1">
    <source>
        <dbReference type="ARBA" id="ARBA00006718"/>
    </source>
</evidence>
<accession>A0ABQ6Z401</accession>
<organism evidence="2 3">
    <name type="scientific">Candidatus Enterococcus willemsii</name>
    <dbReference type="NCBI Taxonomy" id="1857215"/>
    <lineage>
        <taxon>Bacteria</taxon>
        <taxon>Bacillati</taxon>
        <taxon>Bacillota</taxon>
        <taxon>Bacilli</taxon>
        <taxon>Lactobacillales</taxon>
        <taxon>Enterococcaceae</taxon>
        <taxon>Enterococcus</taxon>
    </lineage>
</organism>
<dbReference type="InterPro" id="IPR008326">
    <property type="entry name" value="PdhI-like"/>
</dbReference>
<dbReference type="RefSeq" id="WP_161900821.1">
    <property type="nucleotide sequence ID" value="NZ_MAEL01000002.1"/>
</dbReference>
<sequence>MKVTITDAALNWFKKEIELQPGMGIRFFGKIYGNTQVHDGFSVGMSVDVPEHPLFLEEIDGLTFYGEESDDWFFKGLEMTVDFDEKLNEPKYLFTEE</sequence>
<name>A0ABQ6Z401_9ENTE</name>
<protein>
    <submittedName>
        <fullName evidence="2">Iron-sulfur cluster biosynthesis protein</fullName>
    </submittedName>
</protein>
<reference evidence="2 3" key="1">
    <citation type="submission" date="2016-06" db="EMBL/GenBank/DDBJ databases">
        <title>Four novel species of enterococci isolated from chicken manure.</title>
        <authorList>
            <person name="Van Tyne D."/>
        </authorList>
    </citation>
    <scope>NUCLEOTIDE SEQUENCE [LARGE SCALE GENOMIC DNA]</scope>
    <source>
        <strain evidence="2 3">CU12B</strain>
    </source>
</reference>
<dbReference type="InterPro" id="IPR035903">
    <property type="entry name" value="HesB-like_dom_sf"/>
</dbReference>